<evidence type="ECO:0000313" key="7">
    <source>
        <dbReference type="Proteomes" id="UP000037395"/>
    </source>
</evidence>
<gene>
    <name evidence="5" type="ORF">GCM10010502_22920</name>
    <name evidence="6" type="ORF">HS99_0029775</name>
</gene>
<feature type="transmembrane region" description="Helical" evidence="3">
    <location>
        <begin position="91"/>
        <end position="110"/>
    </location>
</feature>
<dbReference type="Gene3D" id="3.60.40.10">
    <property type="entry name" value="PPM-type phosphatase domain"/>
    <property type="match status" value="1"/>
</dbReference>
<organism evidence="6 7">
    <name type="scientific">Kitasatospora aureofaciens</name>
    <name type="common">Streptomyces aureofaciens</name>
    <dbReference type="NCBI Taxonomy" id="1894"/>
    <lineage>
        <taxon>Bacteria</taxon>
        <taxon>Bacillati</taxon>
        <taxon>Actinomycetota</taxon>
        <taxon>Actinomycetes</taxon>
        <taxon>Kitasatosporales</taxon>
        <taxon>Streptomycetaceae</taxon>
        <taxon>Kitasatospora</taxon>
    </lineage>
</organism>
<reference evidence="6" key="3">
    <citation type="submission" date="2016-08" db="EMBL/GenBank/DDBJ databases">
        <title>Sequencing, Assembly and Comparative Genomics of S. aureofaciens ATCC 10762.</title>
        <authorList>
            <person name="Gradnigo J.S."/>
            <person name="Johnson N."/>
            <person name="Somerville G.A."/>
        </authorList>
    </citation>
    <scope>NUCLEOTIDE SEQUENCE [LARGE SCALE GENOMIC DNA]</scope>
    <source>
        <strain evidence="6">ATCC 10762</strain>
    </source>
</reference>
<dbReference type="GeneID" id="97485418"/>
<reference evidence="6 7" key="2">
    <citation type="submission" date="2014-07" db="EMBL/GenBank/DDBJ databases">
        <authorList>
            <person name="Zhang J.E."/>
            <person name="Yang H."/>
            <person name="Guo J."/>
            <person name="Deng Z."/>
            <person name="Luo H."/>
            <person name="Luo M."/>
            <person name="Zhao B."/>
        </authorList>
    </citation>
    <scope>NUCLEOTIDE SEQUENCE [LARGE SCALE GENOMIC DNA]</scope>
    <source>
        <strain evidence="6">ATCC 10762</strain>
        <strain evidence="7">ATCC 10762 / DSM 40127 / CCM 3239 / JCM 4008 / LMG 5968 / NBRC 12843 / NCIMB 8234 / A-377</strain>
    </source>
</reference>
<reference evidence="7" key="4">
    <citation type="submission" date="2016-08" db="EMBL/GenBank/DDBJ databases">
        <title>Sequencing, assembly and comparative genomics of S. aureofaciens ATCC 10762.</title>
        <authorList>
            <person name="Gradnigo J.S."/>
            <person name="Johnson N."/>
            <person name="Somerville G.A."/>
        </authorList>
    </citation>
    <scope>NUCLEOTIDE SEQUENCE [LARGE SCALE GENOMIC DNA]</scope>
    <source>
        <strain evidence="7">ATCC 10762 / DSM 40127 / CCM 3239 / JCM 4008 / LMG 5968 / NBRC 12843 / NCIMB 8234 / A-377</strain>
    </source>
</reference>
<dbReference type="InterPro" id="IPR001932">
    <property type="entry name" value="PPM-type_phosphatase-like_dom"/>
</dbReference>
<dbReference type="KEGG" id="kau:B6264_28880"/>
<protein>
    <submittedName>
        <fullName evidence="6">Protein phosphatase</fullName>
    </submittedName>
</protein>
<accession>A0A8H9HLA1</accession>
<reference evidence="5" key="5">
    <citation type="submission" date="2020-09" db="EMBL/GenBank/DDBJ databases">
        <authorList>
            <person name="Sun Q."/>
            <person name="Ohkuma M."/>
        </authorList>
    </citation>
    <scope>NUCLEOTIDE SEQUENCE</scope>
    <source>
        <strain evidence="5">JCM 4434</strain>
    </source>
</reference>
<dbReference type="EMBL" id="BMUB01000004">
    <property type="protein sequence ID" value="GGU70787.1"/>
    <property type="molecule type" value="Genomic_DNA"/>
</dbReference>
<dbReference type="AlphaFoldDB" id="A0A1E7N6N6"/>
<evidence type="ECO:0000313" key="5">
    <source>
        <dbReference type="EMBL" id="GGU70787.1"/>
    </source>
</evidence>
<dbReference type="FunFam" id="3.60.40.10:FF:000058">
    <property type="entry name" value="Stage II sporulation protein E"/>
    <property type="match status" value="1"/>
</dbReference>
<keyword evidence="3" id="KW-0472">Membrane</keyword>
<evidence type="ECO:0000259" key="4">
    <source>
        <dbReference type="SMART" id="SM00331"/>
    </source>
</evidence>
<evidence type="ECO:0000256" key="3">
    <source>
        <dbReference type="SAM" id="Phobius"/>
    </source>
</evidence>
<dbReference type="SMART" id="SM00331">
    <property type="entry name" value="PP2C_SIG"/>
    <property type="match status" value="1"/>
</dbReference>
<dbReference type="InterPro" id="IPR052016">
    <property type="entry name" value="Bact_Sigma-Reg"/>
</dbReference>
<keyword evidence="3" id="KW-1133">Transmembrane helix</keyword>
<keyword evidence="7" id="KW-1185">Reference proteome</keyword>
<proteinExistence type="predicted"/>
<dbReference type="OrthoDB" id="311904at2"/>
<dbReference type="Pfam" id="PF07228">
    <property type="entry name" value="SpoIIE"/>
    <property type="match status" value="1"/>
</dbReference>
<dbReference type="PANTHER" id="PTHR43156">
    <property type="entry name" value="STAGE II SPORULATION PROTEIN E-RELATED"/>
    <property type="match status" value="1"/>
</dbReference>
<accession>A0A1E7N6N6</accession>
<sequence>MEVRARAAHHQQRGQRSWALLLIPLALIAAITVVDLHSPTSIHLGPLLVIAPALTPSFAGLRPTALVGALAVAAQVLIAFLHGGITTTNHIAQIVALTVLCVLIVVFTGVRDHRARQLARAQSVAEAAQRALLRPLPEQIGPLQIATMYLAAEKETQIGGDLYTATRTAGGTRMVIGDVRGKGLAAVGESALLVSAFRLIAAQHDTLADLASTLDHNVGRYLTDFAQESGDIVEHFITAILLDLPDDEPVARMTNCGHPPPLLLRDGRVLTFDSMPAAPPLGVNDLGDGSYPSDDLPFEKGDTLLLYTDGVTEARDDSGEFYPLADRAAHWTKSSPETLVNHIRRDLLAHVGHRLNDDAAVIAIRRAEPTAAHASEPAEPGRNPPPP</sequence>
<dbReference type="EMBL" id="JPRF03000027">
    <property type="protein sequence ID" value="OEV36352.1"/>
    <property type="molecule type" value="Genomic_DNA"/>
</dbReference>
<dbReference type="Proteomes" id="UP000037395">
    <property type="component" value="Unassembled WGS sequence"/>
</dbReference>
<dbReference type="RefSeq" id="WP_046385691.1">
    <property type="nucleotide sequence ID" value="NZ_BMUB01000004.1"/>
</dbReference>
<feature type="transmembrane region" description="Helical" evidence="3">
    <location>
        <begin position="66"/>
        <end position="85"/>
    </location>
</feature>
<dbReference type="GO" id="GO:0016791">
    <property type="term" value="F:phosphatase activity"/>
    <property type="evidence" value="ECO:0007669"/>
    <property type="project" value="TreeGrafter"/>
</dbReference>
<feature type="domain" description="PPM-type phosphatase" evidence="4">
    <location>
        <begin position="143"/>
        <end position="366"/>
    </location>
</feature>
<name>A0A1E7N6N6_KITAU</name>
<keyword evidence="3" id="KW-0812">Transmembrane</keyword>
<keyword evidence="1" id="KW-0378">Hydrolase</keyword>
<comment type="caution">
    <text evidence="6">The sequence shown here is derived from an EMBL/GenBank/DDBJ whole genome shotgun (WGS) entry which is preliminary data.</text>
</comment>
<evidence type="ECO:0000313" key="6">
    <source>
        <dbReference type="EMBL" id="OEV36352.1"/>
    </source>
</evidence>
<dbReference type="Proteomes" id="UP000610124">
    <property type="component" value="Unassembled WGS sequence"/>
</dbReference>
<feature type="transmembrane region" description="Helical" evidence="3">
    <location>
        <begin position="18"/>
        <end position="36"/>
    </location>
</feature>
<reference evidence="5" key="1">
    <citation type="journal article" date="2014" name="Int. J. Syst. Evol. Microbiol.">
        <title>Complete genome sequence of Corynebacterium casei LMG S-19264T (=DSM 44701T), isolated from a smear-ripened cheese.</title>
        <authorList>
            <consortium name="US DOE Joint Genome Institute (JGI-PGF)"/>
            <person name="Walter F."/>
            <person name="Albersmeier A."/>
            <person name="Kalinowski J."/>
            <person name="Ruckert C."/>
        </authorList>
    </citation>
    <scope>NUCLEOTIDE SEQUENCE</scope>
    <source>
        <strain evidence="5">JCM 4434</strain>
    </source>
</reference>
<evidence type="ECO:0000256" key="1">
    <source>
        <dbReference type="ARBA" id="ARBA00022801"/>
    </source>
</evidence>
<dbReference type="InterPro" id="IPR036457">
    <property type="entry name" value="PPM-type-like_dom_sf"/>
</dbReference>
<dbReference type="SUPFAM" id="SSF81606">
    <property type="entry name" value="PP2C-like"/>
    <property type="match status" value="1"/>
</dbReference>
<dbReference type="PANTHER" id="PTHR43156:SF2">
    <property type="entry name" value="STAGE II SPORULATION PROTEIN E"/>
    <property type="match status" value="1"/>
</dbReference>
<feature type="region of interest" description="Disordered" evidence="2">
    <location>
        <begin position="368"/>
        <end position="387"/>
    </location>
</feature>
<evidence type="ECO:0000256" key="2">
    <source>
        <dbReference type="SAM" id="MobiDB-lite"/>
    </source>
</evidence>